<dbReference type="Proteomes" id="UP001145087">
    <property type="component" value="Unassembled WGS sequence"/>
</dbReference>
<sequence length="607" mass="71442">MSFKIFSLQLTGKIKPVSTIEKQRKALADDYEEFLKTEASEELKAFLELDKWINSDDFKSKKREVQSLQFKGSEEDNQLKEFERLKKSGRIKKYFKVNGSSDLKKFEQEKESQRMNDYYLLLDFVKEGQFEKEKKEIKSQVFKGSVEEKHWLDFRRFDKSAAIRAYNELEGSDKLKKHKALEETEKFKKYNQLKNVPEHNKETKNEFKALKRDSEIKAYFRFEKSKKLKLYHETVGSHDLKRYNELKKYVSTDEFKKRETYLKDKKKFEKSEAFKKLNEFKKLAADANVKFVLKYEKSSLYKNYLDVKDSFDLKRYFELEKSIQSDEFKKKKAWLEDKKRWEKTEEFKKLQQYDQEKAKPEFVRYFKYKDSNDFDFFKKWEVVFEDDFTAKELDTKKWKTCNPVSEKLLGENYAMPGDLNIFTMGENLKTGNGLVIQVKSERTTGKTWQMPAGFVPTEFDYTSGLITTNSDFALEDGIIEAKINFNPKKEVASAFYLAGEEASPRINLVEMGTKNNVGISKVNGSGKIENSGLEISNLKKGKYIFSVEKVGGTFIWKINETEVWQQSNNDLSKPLQSTASSLVIEKLSGSQTPVNFEIDWVKCYRKK</sequence>
<evidence type="ECO:0000313" key="1">
    <source>
        <dbReference type="EMBL" id="MCY1723144.1"/>
    </source>
</evidence>
<reference evidence="1" key="1">
    <citation type="submission" date="2022-11" db="EMBL/GenBank/DDBJ databases">
        <title>Marilongibacter aestuarii gen. nov., sp. nov., isolated from tidal flat sediment.</title>
        <authorList>
            <person name="Jiayan W."/>
        </authorList>
    </citation>
    <scope>NUCLEOTIDE SEQUENCE</scope>
    <source>
        <strain evidence="1">Z1-6</strain>
    </source>
</reference>
<dbReference type="AlphaFoldDB" id="A0A9X3F9M0"/>
<dbReference type="EMBL" id="JAPOHD010000067">
    <property type="protein sequence ID" value="MCY1723144.1"/>
    <property type="molecule type" value="Genomic_DNA"/>
</dbReference>
<dbReference type="SUPFAM" id="SSF49899">
    <property type="entry name" value="Concanavalin A-like lectins/glucanases"/>
    <property type="match status" value="1"/>
</dbReference>
<accession>A0A9X3F9M0</accession>
<keyword evidence="2" id="KW-1185">Reference proteome</keyword>
<evidence type="ECO:0000313" key="2">
    <source>
        <dbReference type="Proteomes" id="UP001145087"/>
    </source>
</evidence>
<dbReference type="InterPro" id="IPR013320">
    <property type="entry name" value="ConA-like_dom_sf"/>
</dbReference>
<comment type="caution">
    <text evidence="1">The sequence shown here is derived from an EMBL/GenBank/DDBJ whole genome shotgun (WGS) entry which is preliminary data.</text>
</comment>
<proteinExistence type="predicted"/>
<dbReference type="GO" id="GO:0005975">
    <property type="term" value="P:carbohydrate metabolic process"/>
    <property type="evidence" value="ECO:0007669"/>
    <property type="project" value="UniProtKB-ARBA"/>
</dbReference>
<dbReference type="GO" id="GO:0004553">
    <property type="term" value="F:hydrolase activity, hydrolyzing O-glycosyl compounds"/>
    <property type="evidence" value="ECO:0007669"/>
    <property type="project" value="UniProtKB-ARBA"/>
</dbReference>
<organism evidence="1 2">
    <name type="scientific">Draconibacterium aestuarii</name>
    <dbReference type="NCBI Taxonomy" id="2998507"/>
    <lineage>
        <taxon>Bacteria</taxon>
        <taxon>Pseudomonadati</taxon>
        <taxon>Bacteroidota</taxon>
        <taxon>Bacteroidia</taxon>
        <taxon>Marinilabiliales</taxon>
        <taxon>Prolixibacteraceae</taxon>
        <taxon>Draconibacterium</taxon>
    </lineage>
</organism>
<name>A0A9X3F9M0_9BACT</name>
<dbReference type="Gene3D" id="2.60.120.200">
    <property type="match status" value="1"/>
</dbReference>
<dbReference type="RefSeq" id="WP_343335470.1">
    <property type="nucleotide sequence ID" value="NZ_JAPOHD010000067.1"/>
</dbReference>
<gene>
    <name evidence="1" type="ORF">OU798_22540</name>
</gene>
<protein>
    <recommendedName>
        <fullName evidence="3">GH16 domain-containing protein</fullName>
    </recommendedName>
</protein>
<evidence type="ECO:0008006" key="3">
    <source>
        <dbReference type="Google" id="ProtNLM"/>
    </source>
</evidence>